<gene>
    <name evidence="7" type="ORF">SAMN05216352_11410</name>
</gene>
<feature type="transmembrane region" description="Helical" evidence="6">
    <location>
        <begin position="126"/>
        <end position="159"/>
    </location>
</feature>
<evidence type="ECO:0000256" key="1">
    <source>
        <dbReference type="ARBA" id="ARBA00004651"/>
    </source>
</evidence>
<evidence type="ECO:0000256" key="6">
    <source>
        <dbReference type="SAM" id="Phobius"/>
    </source>
</evidence>
<dbReference type="InterPro" id="IPR018385">
    <property type="entry name" value="C4_dicarb_anaerob_car-like"/>
</dbReference>
<feature type="transmembrane region" description="Helical" evidence="6">
    <location>
        <begin position="206"/>
        <end position="228"/>
    </location>
</feature>
<feature type="transmembrane region" description="Helical" evidence="6">
    <location>
        <begin position="166"/>
        <end position="186"/>
    </location>
</feature>
<keyword evidence="4 6" id="KW-1133">Transmembrane helix</keyword>
<reference evidence="7 8" key="1">
    <citation type="submission" date="2016-10" db="EMBL/GenBank/DDBJ databases">
        <authorList>
            <person name="de Groot N.N."/>
        </authorList>
    </citation>
    <scope>NUCLEOTIDE SEQUENCE [LARGE SCALE GENOMIC DNA]</scope>
    <source>
        <strain evidence="8">P4B,CCM 7963,CECT 7998,DSM 25260,IBRC-M 10614,KCTC 13821</strain>
    </source>
</reference>
<keyword evidence="3 6" id="KW-0812">Transmembrane</keyword>
<dbReference type="STRING" id="930129.SAMN05216352_11410"/>
<feature type="transmembrane region" description="Helical" evidence="6">
    <location>
        <begin position="419"/>
        <end position="438"/>
    </location>
</feature>
<protein>
    <submittedName>
        <fullName evidence="7">Uncharacterized membrane protein YfcC, ion transporter superfamily</fullName>
    </submittedName>
</protein>
<dbReference type="Proteomes" id="UP000199017">
    <property type="component" value="Unassembled WGS sequence"/>
</dbReference>
<evidence type="ECO:0000256" key="3">
    <source>
        <dbReference type="ARBA" id="ARBA00022692"/>
    </source>
</evidence>
<feature type="transmembrane region" description="Helical" evidence="6">
    <location>
        <begin position="450"/>
        <end position="472"/>
    </location>
</feature>
<evidence type="ECO:0000313" key="7">
    <source>
        <dbReference type="EMBL" id="SDI89494.1"/>
    </source>
</evidence>
<sequence>MSVPNVREIKVKQHRKKFEMPDVVVILFGFLLLAFIVSFILPSGAYERVERNGVTQVDPETFQYIPMEPLSILDIFSSIQIGLVNASSIIFLILIVGGTIKVIESTGAINAGIHSFITKSKGNYQLLIFTFCTMFALLASLGIAPNLAIAFVPIGLLLARSLKLDPIVGVAMVFLGAYAGFSGGVFDPVVTVMGQTIAELPLFSGYLFRMAIFAAFLSITIIYICLYAKKIRNNPAKSFMGADSFSEHLEENVYMEENTFTSRHMIVLLLFFLSIGLFVYGAFSFGWSINELAAIFLMLGIAVAFIMKISPNGLVKRFMDGVREVVYGALVIGIAGAIIVLLNEAQIVDTIVHFTASSLEGFSPSAAMLLLYIFNLVFNGLITSGTGQAAIVMPIMVPIGDMLEVTRQSVFITFKLGDAVTNIITPLSGTLMACLAIAKVSFIDWIKFTFPLFLLWLVLGAIFIGIAVSINYGPL</sequence>
<feature type="transmembrane region" description="Helical" evidence="6">
    <location>
        <begin position="292"/>
        <end position="310"/>
    </location>
</feature>
<keyword evidence="5 6" id="KW-0472">Membrane</keyword>
<evidence type="ECO:0000256" key="4">
    <source>
        <dbReference type="ARBA" id="ARBA00022989"/>
    </source>
</evidence>
<dbReference type="PANTHER" id="PTHR43652:SF2">
    <property type="entry name" value="BASIC AMINO ACID ANTIPORTER YFCC-RELATED"/>
    <property type="match status" value="1"/>
</dbReference>
<feature type="transmembrane region" description="Helical" evidence="6">
    <location>
        <begin position="23"/>
        <end position="41"/>
    </location>
</feature>
<evidence type="ECO:0000256" key="5">
    <source>
        <dbReference type="ARBA" id="ARBA00023136"/>
    </source>
</evidence>
<dbReference type="InterPro" id="IPR051679">
    <property type="entry name" value="DASS-Related_Transporters"/>
</dbReference>
<keyword evidence="8" id="KW-1185">Reference proteome</keyword>
<evidence type="ECO:0000256" key="2">
    <source>
        <dbReference type="ARBA" id="ARBA00022475"/>
    </source>
</evidence>
<feature type="transmembrane region" description="Helical" evidence="6">
    <location>
        <begin position="265"/>
        <end position="286"/>
    </location>
</feature>
<dbReference type="RefSeq" id="WP_091587243.1">
    <property type="nucleotide sequence ID" value="NZ_FNDU01000014.1"/>
</dbReference>
<dbReference type="AlphaFoldDB" id="A0A1G8PAH7"/>
<keyword evidence="2" id="KW-1003">Cell membrane</keyword>
<proteinExistence type="predicted"/>
<dbReference type="Pfam" id="PF03606">
    <property type="entry name" value="DcuC"/>
    <property type="match status" value="1"/>
</dbReference>
<organism evidence="7 8">
    <name type="scientific">Alteribacillus bidgolensis</name>
    <dbReference type="NCBI Taxonomy" id="930129"/>
    <lineage>
        <taxon>Bacteria</taxon>
        <taxon>Bacillati</taxon>
        <taxon>Bacillota</taxon>
        <taxon>Bacilli</taxon>
        <taxon>Bacillales</taxon>
        <taxon>Bacillaceae</taxon>
        <taxon>Alteribacillus</taxon>
    </lineage>
</organism>
<comment type="subcellular location">
    <subcellularLocation>
        <location evidence="1">Cell membrane</location>
        <topology evidence="1">Multi-pass membrane protein</topology>
    </subcellularLocation>
</comment>
<feature type="transmembrane region" description="Helical" evidence="6">
    <location>
        <begin position="354"/>
        <end position="374"/>
    </location>
</feature>
<accession>A0A1G8PAH7</accession>
<dbReference type="OrthoDB" id="255482at2"/>
<dbReference type="GO" id="GO:0005886">
    <property type="term" value="C:plasma membrane"/>
    <property type="evidence" value="ECO:0007669"/>
    <property type="project" value="UniProtKB-SubCell"/>
</dbReference>
<feature type="transmembrane region" description="Helical" evidence="6">
    <location>
        <begin position="322"/>
        <end position="342"/>
    </location>
</feature>
<feature type="transmembrane region" description="Helical" evidence="6">
    <location>
        <begin position="72"/>
        <end position="96"/>
    </location>
</feature>
<dbReference type="PANTHER" id="PTHR43652">
    <property type="entry name" value="BASIC AMINO ACID ANTIPORTER YFCC-RELATED"/>
    <property type="match status" value="1"/>
</dbReference>
<evidence type="ECO:0000313" key="8">
    <source>
        <dbReference type="Proteomes" id="UP000199017"/>
    </source>
</evidence>
<name>A0A1G8PAH7_9BACI</name>
<dbReference type="EMBL" id="FNDU01000014">
    <property type="protein sequence ID" value="SDI89494.1"/>
    <property type="molecule type" value="Genomic_DNA"/>
</dbReference>